<dbReference type="GO" id="GO:0000160">
    <property type="term" value="P:phosphorelay signal transduction system"/>
    <property type="evidence" value="ECO:0007669"/>
    <property type="project" value="InterPro"/>
</dbReference>
<dbReference type="Pfam" id="PF00072">
    <property type="entry name" value="Response_reg"/>
    <property type="match status" value="1"/>
</dbReference>
<evidence type="ECO:0000256" key="1">
    <source>
        <dbReference type="ARBA" id="ARBA00022801"/>
    </source>
</evidence>
<dbReference type="Proteomes" id="UP000580839">
    <property type="component" value="Unassembled WGS sequence"/>
</dbReference>
<keyword evidence="2" id="KW-0597">Phosphoprotein</keyword>
<gene>
    <name evidence="4" type="ORF">HOP12_01265</name>
</gene>
<dbReference type="SMART" id="SM00448">
    <property type="entry name" value="REC"/>
    <property type="match status" value="1"/>
</dbReference>
<evidence type="ECO:0000256" key="2">
    <source>
        <dbReference type="PROSITE-ProRule" id="PRU00169"/>
    </source>
</evidence>
<dbReference type="InterPro" id="IPR036457">
    <property type="entry name" value="PPM-type-like_dom_sf"/>
</dbReference>
<feature type="modified residue" description="4-aspartylphosphate" evidence="2">
    <location>
        <position position="53"/>
    </location>
</feature>
<dbReference type="PROSITE" id="PS50110">
    <property type="entry name" value="RESPONSE_REGULATORY"/>
    <property type="match status" value="1"/>
</dbReference>
<dbReference type="InterPro" id="IPR052016">
    <property type="entry name" value="Bact_Sigma-Reg"/>
</dbReference>
<proteinExistence type="predicted"/>
<name>A0A849SEE7_UNCEI</name>
<comment type="caution">
    <text evidence="4">The sequence shown here is derived from an EMBL/GenBank/DDBJ whole genome shotgun (WGS) entry which is preliminary data.</text>
</comment>
<dbReference type="InterPro" id="IPR001789">
    <property type="entry name" value="Sig_transdc_resp-reg_receiver"/>
</dbReference>
<dbReference type="SUPFAM" id="SSF81606">
    <property type="entry name" value="PP2C-like"/>
    <property type="match status" value="1"/>
</dbReference>
<dbReference type="SMART" id="SM00331">
    <property type="entry name" value="PP2C_SIG"/>
    <property type="match status" value="1"/>
</dbReference>
<dbReference type="SUPFAM" id="SSF52172">
    <property type="entry name" value="CheY-like"/>
    <property type="match status" value="1"/>
</dbReference>
<dbReference type="AlphaFoldDB" id="A0A849SEE7"/>
<evidence type="ECO:0000259" key="3">
    <source>
        <dbReference type="PROSITE" id="PS50110"/>
    </source>
</evidence>
<reference evidence="4 5" key="1">
    <citation type="submission" date="2020-04" db="EMBL/GenBank/DDBJ databases">
        <title>Metagenomic profiling of ammonia- and methane-oxidizing microorganisms in a Dutch drinking water treatment plant.</title>
        <authorList>
            <person name="Poghosyan L."/>
            <person name="Leucker S."/>
        </authorList>
    </citation>
    <scope>NUCLEOTIDE SEQUENCE [LARGE SCALE GENOMIC DNA]</scope>
    <source>
        <strain evidence="4">S-RSF-IL-03</strain>
    </source>
</reference>
<dbReference type="Gene3D" id="3.40.50.2300">
    <property type="match status" value="1"/>
</dbReference>
<sequence length="377" mass="41606">MARPRILVVDDDAAHRRAVERVLEASNDLEAVAGAAGALAACERERFDLAILDIRMPGMDGFTLMGELKTADPDLDVILMTGSASDIDARLARAVRERAFYFIQKPFHRDVLLALVARCLEIRRLNRERAAHASRLAAELEAARRFQASMLPAATLERDRYELAALYEPSLELGGDFFDYAELGGSVLALLVSDVAGKGAAAAMLTGMVKQAFHAAAPDRYAPATAMQRVFEAVKLFPDDRFLTAFCARIDAQAGLIEYICTAGHPPPLLKRRSGELEPLVVSSDVLHPAFDMIHFEQKILEVQAGDVLMAFTDGLMEARRSETEEWYDFEGIERSFAKLPIERAPQVVTHLREALREFQAGRPPEDDLTIVAVGLK</sequence>
<dbReference type="InterPro" id="IPR001932">
    <property type="entry name" value="PPM-type_phosphatase-like_dom"/>
</dbReference>
<dbReference type="EMBL" id="JABFRW010000013">
    <property type="protein sequence ID" value="NOT32776.1"/>
    <property type="molecule type" value="Genomic_DNA"/>
</dbReference>
<dbReference type="Gene3D" id="3.60.40.10">
    <property type="entry name" value="PPM-type phosphatase domain"/>
    <property type="match status" value="1"/>
</dbReference>
<feature type="domain" description="Response regulatory" evidence="3">
    <location>
        <begin position="5"/>
        <end position="120"/>
    </location>
</feature>
<dbReference type="GO" id="GO:0016791">
    <property type="term" value="F:phosphatase activity"/>
    <property type="evidence" value="ECO:0007669"/>
    <property type="project" value="TreeGrafter"/>
</dbReference>
<evidence type="ECO:0000313" key="5">
    <source>
        <dbReference type="Proteomes" id="UP000580839"/>
    </source>
</evidence>
<dbReference type="PANTHER" id="PTHR43156">
    <property type="entry name" value="STAGE II SPORULATION PROTEIN E-RELATED"/>
    <property type="match status" value="1"/>
</dbReference>
<accession>A0A849SEE7</accession>
<dbReference type="InterPro" id="IPR011006">
    <property type="entry name" value="CheY-like_superfamily"/>
</dbReference>
<evidence type="ECO:0000313" key="4">
    <source>
        <dbReference type="EMBL" id="NOT32776.1"/>
    </source>
</evidence>
<dbReference type="Pfam" id="PF07228">
    <property type="entry name" value="SpoIIE"/>
    <property type="match status" value="1"/>
</dbReference>
<keyword evidence="1" id="KW-0378">Hydrolase</keyword>
<protein>
    <submittedName>
        <fullName evidence="4">SpoIIE family protein phosphatase</fullName>
    </submittedName>
</protein>
<organism evidence="4 5">
    <name type="scientific">Eiseniibacteriota bacterium</name>
    <dbReference type="NCBI Taxonomy" id="2212470"/>
    <lineage>
        <taxon>Bacteria</taxon>
        <taxon>Candidatus Eiseniibacteriota</taxon>
    </lineage>
</organism>
<dbReference type="PANTHER" id="PTHR43156:SF2">
    <property type="entry name" value="STAGE II SPORULATION PROTEIN E"/>
    <property type="match status" value="1"/>
</dbReference>